<dbReference type="RefSeq" id="WP_253762247.1">
    <property type="nucleotide sequence ID" value="NZ_JAMZDZ010000001.1"/>
</dbReference>
<name>A0ABV8M371_9ACTN</name>
<evidence type="ECO:0000313" key="3">
    <source>
        <dbReference type="Proteomes" id="UP001595816"/>
    </source>
</evidence>
<evidence type="ECO:0000259" key="1">
    <source>
        <dbReference type="Pfam" id="PF13539"/>
    </source>
</evidence>
<dbReference type="InterPro" id="IPR009045">
    <property type="entry name" value="Zn_M74/Hedgehog-like"/>
</dbReference>
<dbReference type="EC" id="3.4.-.-" evidence="2"/>
<protein>
    <submittedName>
        <fullName evidence="2">M15 family metallopeptidase</fullName>
        <ecNumber evidence="2">3.4.-.-</ecNumber>
    </submittedName>
</protein>
<proteinExistence type="predicted"/>
<dbReference type="Proteomes" id="UP001595816">
    <property type="component" value="Unassembled WGS sequence"/>
</dbReference>
<dbReference type="GO" id="GO:0016787">
    <property type="term" value="F:hydrolase activity"/>
    <property type="evidence" value="ECO:0007669"/>
    <property type="project" value="UniProtKB-KW"/>
</dbReference>
<dbReference type="Gene3D" id="3.30.1380.10">
    <property type="match status" value="1"/>
</dbReference>
<keyword evidence="2" id="KW-0378">Hydrolase</keyword>
<dbReference type="Pfam" id="PF13539">
    <property type="entry name" value="Peptidase_M15_4"/>
    <property type="match status" value="1"/>
</dbReference>
<sequence length="273" mass="30063">MPPREAYMKRPHGVSLDRAQQNGWGTGWPNCQKSKIVELSAGGVKVNVRRELAELVGLLLNATVALHRYRLKAHATGGYNCRSIRNKNKPSNHSWGLAVDLNWNDNPFQKPFKSDLPIDVIPLWWNCGFYWGGWYSTKPDPMHFEYVFTPADVPRHVRKAKELTMPFRDDGDARALIFRVEGLLAMRETIDNHVNNPHEPNKLTAVVNAIALDAKGARASAGDAAAAARLAAESARAAQTAAEAAQAAVLDPAALEALLERVVRRVLAEPPPA</sequence>
<dbReference type="InterPro" id="IPR039561">
    <property type="entry name" value="Peptidase_M15C"/>
</dbReference>
<gene>
    <name evidence="2" type="ORF">ACFOZ4_41070</name>
</gene>
<reference evidence="3" key="1">
    <citation type="journal article" date="2019" name="Int. J. Syst. Evol. Microbiol.">
        <title>The Global Catalogue of Microorganisms (GCM) 10K type strain sequencing project: providing services to taxonomists for standard genome sequencing and annotation.</title>
        <authorList>
            <consortium name="The Broad Institute Genomics Platform"/>
            <consortium name="The Broad Institute Genome Sequencing Center for Infectious Disease"/>
            <person name="Wu L."/>
            <person name="Ma J."/>
        </authorList>
    </citation>
    <scope>NUCLEOTIDE SEQUENCE [LARGE SCALE GENOMIC DNA]</scope>
    <source>
        <strain evidence="3">CGMCC 4.7289</strain>
    </source>
</reference>
<comment type="caution">
    <text evidence="2">The sequence shown here is derived from an EMBL/GenBank/DDBJ whole genome shotgun (WGS) entry which is preliminary data.</text>
</comment>
<dbReference type="EMBL" id="JBHSAY010000035">
    <property type="protein sequence ID" value="MFC4137037.1"/>
    <property type="molecule type" value="Genomic_DNA"/>
</dbReference>
<keyword evidence="3" id="KW-1185">Reference proteome</keyword>
<dbReference type="SUPFAM" id="SSF55166">
    <property type="entry name" value="Hedgehog/DD-peptidase"/>
    <property type="match status" value="1"/>
</dbReference>
<evidence type="ECO:0000313" key="2">
    <source>
        <dbReference type="EMBL" id="MFC4137037.1"/>
    </source>
</evidence>
<accession>A0ABV8M371</accession>
<feature type="domain" description="Peptidase M15C" evidence="1">
    <location>
        <begin position="87"/>
        <end position="146"/>
    </location>
</feature>
<organism evidence="2 3">
    <name type="scientific">Hamadaea flava</name>
    <dbReference type="NCBI Taxonomy" id="1742688"/>
    <lineage>
        <taxon>Bacteria</taxon>
        <taxon>Bacillati</taxon>
        <taxon>Actinomycetota</taxon>
        <taxon>Actinomycetes</taxon>
        <taxon>Micromonosporales</taxon>
        <taxon>Micromonosporaceae</taxon>
        <taxon>Hamadaea</taxon>
    </lineage>
</organism>